<proteinExistence type="predicted"/>
<feature type="transmembrane region" description="Helical" evidence="10">
    <location>
        <begin position="441"/>
        <end position="465"/>
    </location>
</feature>
<feature type="transmembrane region" description="Helical" evidence="10">
    <location>
        <begin position="382"/>
        <end position="403"/>
    </location>
</feature>
<dbReference type="InterPro" id="IPR050222">
    <property type="entry name" value="MATE_MdtK"/>
</dbReference>
<feature type="transmembrane region" description="Helical" evidence="10">
    <location>
        <begin position="217"/>
        <end position="237"/>
    </location>
</feature>
<dbReference type="EMBL" id="UINC01001463">
    <property type="protein sequence ID" value="SUZ81333.1"/>
    <property type="molecule type" value="Genomic_DNA"/>
</dbReference>
<dbReference type="PANTHER" id="PTHR43298">
    <property type="entry name" value="MULTIDRUG RESISTANCE PROTEIN NORM-RELATED"/>
    <property type="match status" value="1"/>
</dbReference>
<dbReference type="NCBIfam" id="TIGR00797">
    <property type="entry name" value="matE"/>
    <property type="match status" value="1"/>
</dbReference>
<keyword evidence="8 10" id="KW-0472">Membrane</keyword>
<feature type="transmembrane region" description="Helical" evidence="10">
    <location>
        <begin position="112"/>
        <end position="137"/>
    </location>
</feature>
<reference evidence="11" key="1">
    <citation type="submission" date="2018-05" db="EMBL/GenBank/DDBJ databases">
        <authorList>
            <person name="Lanie J.A."/>
            <person name="Ng W.-L."/>
            <person name="Kazmierczak K.M."/>
            <person name="Andrzejewski T.M."/>
            <person name="Davidsen T.M."/>
            <person name="Wayne K.J."/>
            <person name="Tettelin H."/>
            <person name="Glass J.I."/>
            <person name="Rusch D."/>
            <person name="Podicherti R."/>
            <person name="Tsui H.-C.T."/>
            <person name="Winkler M.E."/>
        </authorList>
    </citation>
    <scope>NUCLEOTIDE SEQUENCE</scope>
</reference>
<evidence type="ECO:0000313" key="11">
    <source>
        <dbReference type="EMBL" id="SUZ81333.1"/>
    </source>
</evidence>
<dbReference type="GO" id="GO:0042910">
    <property type="term" value="F:xenobiotic transmembrane transporter activity"/>
    <property type="evidence" value="ECO:0007669"/>
    <property type="project" value="InterPro"/>
</dbReference>
<evidence type="ECO:0000256" key="5">
    <source>
        <dbReference type="ARBA" id="ARBA00022692"/>
    </source>
</evidence>
<evidence type="ECO:0000256" key="6">
    <source>
        <dbReference type="ARBA" id="ARBA00022989"/>
    </source>
</evidence>
<dbReference type="PANTHER" id="PTHR43298:SF2">
    <property type="entry name" value="FMN_FAD EXPORTER YEEO-RELATED"/>
    <property type="match status" value="1"/>
</dbReference>
<feature type="transmembrane region" description="Helical" evidence="10">
    <location>
        <begin position="268"/>
        <end position="288"/>
    </location>
</feature>
<comment type="subcellular location">
    <subcellularLocation>
        <location evidence="1">Cell membrane</location>
        <topology evidence="1">Multi-pass membrane protein</topology>
    </subcellularLocation>
</comment>
<dbReference type="GO" id="GO:0006811">
    <property type="term" value="P:monoatomic ion transport"/>
    <property type="evidence" value="ECO:0007669"/>
    <property type="project" value="UniProtKB-KW"/>
</dbReference>
<evidence type="ECO:0000256" key="3">
    <source>
        <dbReference type="ARBA" id="ARBA00022449"/>
    </source>
</evidence>
<keyword evidence="7" id="KW-0406">Ion transport</keyword>
<feature type="transmembrane region" description="Helical" evidence="10">
    <location>
        <begin position="157"/>
        <end position="178"/>
    </location>
</feature>
<feature type="transmembrane region" description="Helical" evidence="10">
    <location>
        <begin position="308"/>
        <end position="328"/>
    </location>
</feature>
<dbReference type="InterPro" id="IPR002528">
    <property type="entry name" value="MATE_fam"/>
</dbReference>
<evidence type="ECO:0000256" key="7">
    <source>
        <dbReference type="ARBA" id="ARBA00023065"/>
    </source>
</evidence>
<evidence type="ECO:0000256" key="10">
    <source>
        <dbReference type="SAM" id="Phobius"/>
    </source>
</evidence>
<keyword evidence="5 10" id="KW-0812">Transmembrane</keyword>
<feature type="transmembrane region" description="Helical" evidence="10">
    <location>
        <begin position="340"/>
        <end position="362"/>
    </location>
</feature>
<sequence>MKLSSNSLKNAHFKFNMFSKSTSKKKPNLIEDPIIQLFIRIAVPSSIGTVFMTLYNVVDTYFAGKISAEALAALAQTFPLYFIIIALGVGLSIGTTSLIANALGEKKTKKASYYLAQSIILAIIASVIVSLIGINLGPSIILIMNDSFVTMRLSMDYLNIIFLGSIFIFIQMTVNSSLSAIGDTKSNRNVLIVSFFLNIVLNPLFIFGYGFIPAMGIKGIAFSTIVSQALGTVYIIYKATKIELSKYLYLNCFKPKIKILIDLLKQGVPASIGMMMISVGIFIILFFIGQYGDLALAGYGTAIRYEQLYLLPVLGLNTAVLSMVGQNFGAKQLNRVKEIYNKAILFGCTFMFFSGFIIYFSAETAVSFFTSNKEVIKYGTTYLQIIALMEPIYPIFFISNALIQGLKKANIVMYLTLGRMVVLPIIVLWYLIFYLESSFEFVFWGLVIINWLYGIFVLLFSINLLKRQSQNI</sequence>
<keyword evidence="2" id="KW-0813">Transport</keyword>
<protein>
    <recommendedName>
        <fullName evidence="9">Multidrug-efflux transporter</fullName>
    </recommendedName>
</protein>
<feature type="transmembrane region" description="Helical" evidence="10">
    <location>
        <begin position="415"/>
        <end position="435"/>
    </location>
</feature>
<keyword evidence="4" id="KW-1003">Cell membrane</keyword>
<evidence type="ECO:0000256" key="4">
    <source>
        <dbReference type="ARBA" id="ARBA00022475"/>
    </source>
</evidence>
<feature type="non-terminal residue" evidence="11">
    <location>
        <position position="1"/>
    </location>
</feature>
<gene>
    <name evidence="11" type="ORF">METZ01_LOCUS34187</name>
</gene>
<accession>A0A381QUV3</accession>
<dbReference type="InterPro" id="IPR048279">
    <property type="entry name" value="MdtK-like"/>
</dbReference>
<keyword evidence="6 10" id="KW-1133">Transmembrane helix</keyword>
<keyword evidence="3" id="KW-0050">Antiport</keyword>
<feature type="transmembrane region" description="Helical" evidence="10">
    <location>
        <begin position="78"/>
        <end position="100"/>
    </location>
</feature>
<feature type="non-terminal residue" evidence="11">
    <location>
        <position position="472"/>
    </location>
</feature>
<evidence type="ECO:0000256" key="9">
    <source>
        <dbReference type="ARBA" id="ARBA00031636"/>
    </source>
</evidence>
<dbReference type="Pfam" id="PF01554">
    <property type="entry name" value="MatE"/>
    <property type="match status" value="2"/>
</dbReference>
<name>A0A381QUV3_9ZZZZ</name>
<evidence type="ECO:0000256" key="1">
    <source>
        <dbReference type="ARBA" id="ARBA00004651"/>
    </source>
</evidence>
<dbReference type="PIRSF" id="PIRSF006603">
    <property type="entry name" value="DinF"/>
    <property type="match status" value="1"/>
</dbReference>
<dbReference type="GO" id="GO:0015297">
    <property type="term" value="F:antiporter activity"/>
    <property type="evidence" value="ECO:0007669"/>
    <property type="project" value="UniProtKB-KW"/>
</dbReference>
<feature type="transmembrane region" description="Helical" evidence="10">
    <location>
        <begin position="190"/>
        <end position="211"/>
    </location>
</feature>
<dbReference type="AlphaFoldDB" id="A0A381QUV3"/>
<feature type="transmembrane region" description="Helical" evidence="10">
    <location>
        <begin position="34"/>
        <end position="58"/>
    </location>
</feature>
<dbReference type="GO" id="GO:0005886">
    <property type="term" value="C:plasma membrane"/>
    <property type="evidence" value="ECO:0007669"/>
    <property type="project" value="UniProtKB-SubCell"/>
</dbReference>
<evidence type="ECO:0000256" key="8">
    <source>
        <dbReference type="ARBA" id="ARBA00023136"/>
    </source>
</evidence>
<evidence type="ECO:0000256" key="2">
    <source>
        <dbReference type="ARBA" id="ARBA00022448"/>
    </source>
</evidence>
<organism evidence="11">
    <name type="scientific">marine metagenome</name>
    <dbReference type="NCBI Taxonomy" id="408172"/>
    <lineage>
        <taxon>unclassified sequences</taxon>
        <taxon>metagenomes</taxon>
        <taxon>ecological metagenomes</taxon>
    </lineage>
</organism>